<reference evidence="3" key="1">
    <citation type="submission" date="2016-10" db="EMBL/GenBank/DDBJ databases">
        <authorList>
            <person name="Varghese N."/>
            <person name="Submissions S."/>
        </authorList>
    </citation>
    <scope>NUCLEOTIDE SEQUENCE [LARGE SCALE GENOMIC DNA]</scope>
    <source>
        <strain evidence="3">DSM 7481</strain>
    </source>
</reference>
<evidence type="ECO:0000313" key="2">
    <source>
        <dbReference type="EMBL" id="SFD57227.1"/>
    </source>
</evidence>
<dbReference type="EMBL" id="FOMQ01000003">
    <property type="protein sequence ID" value="SFD57227.1"/>
    <property type="molecule type" value="Genomic_DNA"/>
</dbReference>
<keyword evidence="1" id="KW-0472">Membrane</keyword>
<accession>A0A1I1TF02</accession>
<dbReference type="Proteomes" id="UP000199517">
    <property type="component" value="Unassembled WGS sequence"/>
</dbReference>
<dbReference type="OrthoDB" id="8795428at2"/>
<name>A0A1I1TF02_9BURK</name>
<protein>
    <submittedName>
        <fullName evidence="2">Uncharacterized protein</fullName>
    </submittedName>
</protein>
<dbReference type="STRING" id="32040.SAMN04489710_103323"/>
<dbReference type="AlphaFoldDB" id="A0A1I1TF02"/>
<gene>
    <name evidence="2" type="ORF">SAMN04489710_103323</name>
</gene>
<evidence type="ECO:0000256" key="1">
    <source>
        <dbReference type="SAM" id="Phobius"/>
    </source>
</evidence>
<evidence type="ECO:0000313" key="3">
    <source>
        <dbReference type="Proteomes" id="UP000199517"/>
    </source>
</evidence>
<dbReference type="RefSeq" id="WP_092950406.1">
    <property type="nucleotide sequence ID" value="NZ_FOMQ01000003.1"/>
</dbReference>
<keyword evidence="3" id="KW-1185">Reference proteome</keyword>
<feature type="transmembrane region" description="Helical" evidence="1">
    <location>
        <begin position="25"/>
        <end position="46"/>
    </location>
</feature>
<sequence>MTRPPSPPPSPPPLSAAERKRASELLFKGVTCALIGAVILLAPHYARSLGVRDLMAQASVVGWFALVLGLAFIGRWGWQRRPGAPR</sequence>
<keyword evidence="1" id="KW-0812">Transmembrane</keyword>
<feature type="transmembrane region" description="Helical" evidence="1">
    <location>
        <begin position="58"/>
        <end position="78"/>
    </location>
</feature>
<keyword evidence="1" id="KW-1133">Transmembrane helix</keyword>
<proteinExistence type="predicted"/>
<organism evidence="2 3">
    <name type="scientific">Paracidovorax konjaci</name>
    <dbReference type="NCBI Taxonomy" id="32040"/>
    <lineage>
        <taxon>Bacteria</taxon>
        <taxon>Pseudomonadati</taxon>
        <taxon>Pseudomonadota</taxon>
        <taxon>Betaproteobacteria</taxon>
        <taxon>Burkholderiales</taxon>
        <taxon>Comamonadaceae</taxon>
        <taxon>Paracidovorax</taxon>
    </lineage>
</organism>